<proteinExistence type="predicted"/>
<dbReference type="Pfam" id="PF01096">
    <property type="entry name" value="Zn_ribbon_TFIIS"/>
    <property type="match status" value="1"/>
</dbReference>
<evidence type="ECO:0000313" key="6">
    <source>
        <dbReference type="Proteomes" id="UP000297288"/>
    </source>
</evidence>
<dbReference type="GO" id="GO:0008270">
    <property type="term" value="F:zinc ion binding"/>
    <property type="evidence" value="ECO:0007669"/>
    <property type="project" value="UniProtKB-KW"/>
</dbReference>
<name>A0A4Z0W4X7_9BACT</name>
<dbReference type="GO" id="GO:0003676">
    <property type="term" value="F:nucleic acid binding"/>
    <property type="evidence" value="ECO:0007669"/>
    <property type="project" value="InterPro"/>
</dbReference>
<evidence type="ECO:0000256" key="1">
    <source>
        <dbReference type="ARBA" id="ARBA00022723"/>
    </source>
</evidence>
<gene>
    <name evidence="5" type="ORF">E4650_04870</name>
</gene>
<sequence>MVINKKVLGEKCPNCNNKMIFVTKRRMKAKKKYKIKVYLCKNCGNTYKKVI</sequence>
<evidence type="ECO:0000256" key="2">
    <source>
        <dbReference type="ARBA" id="ARBA00022771"/>
    </source>
</evidence>
<evidence type="ECO:0000256" key="3">
    <source>
        <dbReference type="ARBA" id="ARBA00022833"/>
    </source>
</evidence>
<reference evidence="5 6" key="1">
    <citation type="submission" date="2019-04" db="EMBL/GenBank/DDBJ databases">
        <title>Draft genome sequence data and analysis of a Fermenting Bacterium, Geotoga petraea strain HO-Geo1, isolated from heavy-oil petroleum reservoir in Russia.</title>
        <authorList>
            <person name="Grouzdev D.S."/>
            <person name="Semenova E.M."/>
            <person name="Sokolova D.S."/>
            <person name="Tourova T.P."/>
            <person name="Poltaraus A.B."/>
            <person name="Nazina T.N."/>
        </authorList>
    </citation>
    <scope>NUCLEOTIDE SEQUENCE [LARGE SCALE GENOMIC DNA]</scope>
    <source>
        <strain evidence="5 6">HO-Geo1</strain>
    </source>
</reference>
<keyword evidence="1" id="KW-0479">Metal-binding</keyword>
<evidence type="ECO:0000313" key="5">
    <source>
        <dbReference type="EMBL" id="TGG88378.1"/>
    </source>
</evidence>
<dbReference type="AlphaFoldDB" id="A0A4Z0W4X7"/>
<accession>A0A4Z0W4X7</accession>
<comment type="caution">
    <text evidence="5">The sequence shown here is derived from an EMBL/GenBank/DDBJ whole genome shotgun (WGS) entry which is preliminary data.</text>
</comment>
<organism evidence="5 6">
    <name type="scientific">Geotoga petraea</name>
    <dbReference type="NCBI Taxonomy" id="28234"/>
    <lineage>
        <taxon>Bacteria</taxon>
        <taxon>Thermotogati</taxon>
        <taxon>Thermotogota</taxon>
        <taxon>Thermotogae</taxon>
        <taxon>Petrotogales</taxon>
        <taxon>Petrotogaceae</taxon>
        <taxon>Geotoga</taxon>
    </lineage>
</organism>
<dbReference type="EMBL" id="SRME01000002">
    <property type="protein sequence ID" value="TGG88378.1"/>
    <property type="molecule type" value="Genomic_DNA"/>
</dbReference>
<protein>
    <recommendedName>
        <fullName evidence="4">TFIIS-type domain-containing protein</fullName>
    </recommendedName>
</protein>
<feature type="domain" description="TFIIS-type" evidence="4">
    <location>
        <begin position="11"/>
        <end position="48"/>
    </location>
</feature>
<keyword evidence="2" id="KW-0863">Zinc-finger</keyword>
<dbReference type="InterPro" id="IPR001222">
    <property type="entry name" value="Znf_TFIIS"/>
</dbReference>
<dbReference type="Proteomes" id="UP000297288">
    <property type="component" value="Unassembled WGS sequence"/>
</dbReference>
<evidence type="ECO:0000259" key="4">
    <source>
        <dbReference type="Pfam" id="PF01096"/>
    </source>
</evidence>
<keyword evidence="3" id="KW-0862">Zinc</keyword>
<dbReference type="GO" id="GO:0006351">
    <property type="term" value="P:DNA-templated transcription"/>
    <property type="evidence" value="ECO:0007669"/>
    <property type="project" value="InterPro"/>
</dbReference>
<dbReference type="SUPFAM" id="SSF57783">
    <property type="entry name" value="Zinc beta-ribbon"/>
    <property type="match status" value="1"/>
</dbReference>
<dbReference type="Gene3D" id="2.20.25.10">
    <property type="match status" value="1"/>
</dbReference>